<evidence type="ECO:0000256" key="6">
    <source>
        <dbReference type="ARBA" id="ARBA00047939"/>
    </source>
</evidence>
<evidence type="ECO:0000256" key="1">
    <source>
        <dbReference type="ARBA" id="ARBA00022679"/>
    </source>
</evidence>
<comment type="catalytic activity">
    <reaction evidence="6">
        <text>L-threonyl-[protein] + ATP = 3-O-(5'-adenylyl)-L-threonyl-[protein] + diphosphate</text>
        <dbReference type="Rhea" id="RHEA:54292"/>
        <dbReference type="Rhea" id="RHEA-COMP:11060"/>
        <dbReference type="Rhea" id="RHEA-COMP:13847"/>
        <dbReference type="ChEBI" id="CHEBI:30013"/>
        <dbReference type="ChEBI" id="CHEBI:30616"/>
        <dbReference type="ChEBI" id="CHEBI:33019"/>
        <dbReference type="ChEBI" id="CHEBI:138113"/>
        <dbReference type="EC" id="2.7.7.108"/>
    </reaction>
</comment>
<evidence type="ECO:0000256" key="7">
    <source>
        <dbReference type="ARBA" id="ARBA00048696"/>
    </source>
</evidence>
<evidence type="ECO:0000256" key="2">
    <source>
        <dbReference type="ARBA" id="ARBA00022695"/>
    </source>
</evidence>
<dbReference type="InterPro" id="IPR036597">
    <property type="entry name" value="Fido-like_dom_sf"/>
</dbReference>
<reference evidence="9 10" key="1">
    <citation type="submission" date="2018-09" db="EMBL/GenBank/DDBJ databases">
        <title>Characterization of the phylogenetic diversity of five novel species belonging to the genus Bifidobacterium.</title>
        <authorList>
            <person name="Lugli G.A."/>
            <person name="Duranti S."/>
            <person name="Milani C."/>
        </authorList>
    </citation>
    <scope>NUCLEOTIDE SEQUENCE [LARGE SCALE GENOMIC DNA]</scope>
    <source>
        <strain evidence="9 10">2034B</strain>
    </source>
</reference>
<keyword evidence="2" id="KW-0548">Nucleotidyltransferase</keyword>
<dbReference type="AlphaFoldDB" id="A0A430FMY9"/>
<dbReference type="EC" id="2.7.7.108" evidence="5"/>
<evidence type="ECO:0000256" key="4">
    <source>
        <dbReference type="ARBA" id="ARBA00022840"/>
    </source>
</evidence>
<dbReference type="Pfam" id="PF02661">
    <property type="entry name" value="Fic"/>
    <property type="match status" value="1"/>
</dbReference>
<evidence type="ECO:0000313" key="9">
    <source>
        <dbReference type="EMBL" id="RSX54191.1"/>
    </source>
</evidence>
<name>A0A430FMY9_9BIFI</name>
<feature type="domain" description="Fido" evidence="8">
    <location>
        <begin position="98"/>
        <end position="249"/>
    </location>
</feature>
<organism evidence="9 10">
    <name type="scientific">Bifidobacterium goeldii</name>
    <dbReference type="NCBI Taxonomy" id="2306975"/>
    <lineage>
        <taxon>Bacteria</taxon>
        <taxon>Bacillati</taxon>
        <taxon>Actinomycetota</taxon>
        <taxon>Actinomycetes</taxon>
        <taxon>Bifidobacteriales</taxon>
        <taxon>Bifidobacteriaceae</taxon>
        <taxon>Bifidobacterium</taxon>
    </lineage>
</organism>
<keyword evidence="10" id="KW-1185">Reference proteome</keyword>
<proteinExistence type="predicted"/>
<evidence type="ECO:0000259" key="8">
    <source>
        <dbReference type="PROSITE" id="PS51459"/>
    </source>
</evidence>
<comment type="caution">
    <text evidence="9">The sequence shown here is derived from an EMBL/GenBank/DDBJ whole genome shotgun (WGS) entry which is preliminary data.</text>
</comment>
<dbReference type="PANTHER" id="PTHR39560:SF1">
    <property type="entry name" value="PROTEIN ADENYLYLTRANSFERASE FIC-RELATED"/>
    <property type="match status" value="1"/>
</dbReference>
<dbReference type="InterPro" id="IPR003812">
    <property type="entry name" value="Fido"/>
</dbReference>
<dbReference type="PANTHER" id="PTHR39560">
    <property type="entry name" value="PROTEIN ADENYLYLTRANSFERASE FIC-RELATED"/>
    <property type="match status" value="1"/>
</dbReference>
<gene>
    <name evidence="9" type="ORF">D2E25_0499</name>
</gene>
<dbReference type="SUPFAM" id="SSF140931">
    <property type="entry name" value="Fic-like"/>
    <property type="match status" value="1"/>
</dbReference>
<dbReference type="Gene3D" id="1.10.3290.10">
    <property type="entry name" value="Fido-like domain"/>
    <property type="match status" value="1"/>
</dbReference>
<dbReference type="PROSITE" id="PS51459">
    <property type="entry name" value="FIDO"/>
    <property type="match status" value="1"/>
</dbReference>
<keyword evidence="3" id="KW-0547">Nucleotide-binding</keyword>
<keyword evidence="4" id="KW-0067">ATP-binding</keyword>
<dbReference type="Proteomes" id="UP000287533">
    <property type="component" value="Unassembled WGS sequence"/>
</dbReference>
<evidence type="ECO:0000313" key="10">
    <source>
        <dbReference type="Proteomes" id="UP000287533"/>
    </source>
</evidence>
<evidence type="ECO:0000256" key="3">
    <source>
        <dbReference type="ARBA" id="ARBA00022741"/>
    </source>
</evidence>
<protein>
    <recommendedName>
        <fullName evidence="5">protein adenylyltransferase</fullName>
        <ecNumber evidence="5">2.7.7.108</ecNumber>
    </recommendedName>
</protein>
<dbReference type="GO" id="GO:0070733">
    <property type="term" value="F:AMPylase activity"/>
    <property type="evidence" value="ECO:0007669"/>
    <property type="project" value="UniProtKB-EC"/>
</dbReference>
<keyword evidence="1" id="KW-0808">Transferase</keyword>
<evidence type="ECO:0000256" key="5">
    <source>
        <dbReference type="ARBA" id="ARBA00034531"/>
    </source>
</evidence>
<accession>A0A430FMY9</accession>
<dbReference type="EMBL" id="QXGL01000001">
    <property type="protein sequence ID" value="RSX54191.1"/>
    <property type="molecule type" value="Genomic_DNA"/>
</dbReference>
<dbReference type="GO" id="GO:0005524">
    <property type="term" value="F:ATP binding"/>
    <property type="evidence" value="ECO:0007669"/>
    <property type="project" value="UniProtKB-KW"/>
</dbReference>
<dbReference type="GO" id="GO:0051302">
    <property type="term" value="P:regulation of cell division"/>
    <property type="evidence" value="ECO:0007669"/>
    <property type="project" value="TreeGrafter"/>
</dbReference>
<comment type="catalytic activity">
    <reaction evidence="7">
        <text>L-tyrosyl-[protein] + ATP = O-(5'-adenylyl)-L-tyrosyl-[protein] + diphosphate</text>
        <dbReference type="Rhea" id="RHEA:54288"/>
        <dbReference type="Rhea" id="RHEA-COMP:10136"/>
        <dbReference type="Rhea" id="RHEA-COMP:13846"/>
        <dbReference type="ChEBI" id="CHEBI:30616"/>
        <dbReference type="ChEBI" id="CHEBI:33019"/>
        <dbReference type="ChEBI" id="CHEBI:46858"/>
        <dbReference type="ChEBI" id="CHEBI:83624"/>
        <dbReference type="EC" id="2.7.7.108"/>
    </reaction>
</comment>
<sequence length="267" mass="29456">MYHLTMTPAERASAVAFSLHNCALESMRPGEATMRAAACYERGEVDVLGLIDTADRETSGIVNGRLADGSLDDHATDHASSVFARTVLLAERRWNPTGDLHELIAIHTALFEGVFSDAGHLRTSNVTREVTSDRARAKNPEAFFPAQLIETGALNIATELAEKHNLNNLDRDDFTHALAYVYDELGYLHPFKGGNAMTLRIFASRLAHDAGWDLDWGTVTRESYKAAKLRAYQGDISGFERMFATIVRPANPTRIFLIAGWEQGPAH</sequence>